<reference evidence="1" key="1">
    <citation type="journal article" date="2020" name="Nature">
        <title>Giant virus diversity and host interactions through global metagenomics.</title>
        <authorList>
            <person name="Schulz F."/>
            <person name="Roux S."/>
            <person name="Paez-Espino D."/>
            <person name="Jungbluth S."/>
            <person name="Walsh D.A."/>
            <person name="Denef V.J."/>
            <person name="McMahon K.D."/>
            <person name="Konstantinidis K.T."/>
            <person name="Eloe-Fadrosh E.A."/>
            <person name="Kyrpides N.C."/>
            <person name="Woyke T."/>
        </authorList>
    </citation>
    <scope>NUCLEOTIDE SEQUENCE</scope>
    <source>
        <strain evidence="1">GVMAG-M-3300023184-105</strain>
    </source>
</reference>
<sequence>MEPQIEENITEKYPNLHFGEITVQYEEHWIHQTMRYFNYETEIDASTNVIILYHDTNDIMSLNDVAHDKNILYPDSHCIIPYSINICSDLSKKIKLYNRIPIMINGKMTLSGVVDIYNTKYKTYVLDPSKYNCIYYVIDTHYKDLERVVFSILKRKYGIDSCRFLFSYDPEFITKSQAANIIRKILYKQ</sequence>
<dbReference type="EMBL" id="MN739958">
    <property type="protein sequence ID" value="QHT79984.1"/>
    <property type="molecule type" value="Genomic_DNA"/>
</dbReference>
<organism evidence="1">
    <name type="scientific">viral metagenome</name>
    <dbReference type="NCBI Taxonomy" id="1070528"/>
    <lineage>
        <taxon>unclassified sequences</taxon>
        <taxon>metagenomes</taxon>
        <taxon>organismal metagenomes</taxon>
    </lineage>
</organism>
<evidence type="ECO:0000313" key="1">
    <source>
        <dbReference type="EMBL" id="QHT79984.1"/>
    </source>
</evidence>
<proteinExistence type="predicted"/>
<protein>
    <submittedName>
        <fullName evidence="1">Uncharacterized protein</fullName>
    </submittedName>
</protein>
<dbReference type="AlphaFoldDB" id="A0A6C0HHQ2"/>
<accession>A0A6C0HHQ2</accession>
<name>A0A6C0HHQ2_9ZZZZ</name>